<dbReference type="PANTHER" id="PTHR32487:SF8">
    <property type="entry name" value="NAD-DEPENDENT EPIMERASE_DEHYDRATASE DOMAIN-CONTAINING PROTEIN"/>
    <property type="match status" value="1"/>
</dbReference>
<dbReference type="Gene3D" id="3.40.50.720">
    <property type="entry name" value="NAD(P)-binding Rossmann-like Domain"/>
    <property type="match status" value="1"/>
</dbReference>
<accession>R8BMQ9</accession>
<dbReference type="SUPFAM" id="SSF51735">
    <property type="entry name" value="NAD(P)-binding Rossmann-fold domains"/>
    <property type="match status" value="1"/>
</dbReference>
<reference evidence="3" key="1">
    <citation type="journal article" date="2013" name="Genome Announc.">
        <title>Draft genome sequence of the ascomycete Phaeoacremonium aleophilum strain UCR-PA7, a causal agent of the esca disease complex in grapevines.</title>
        <authorList>
            <person name="Blanco-Ulate B."/>
            <person name="Rolshausen P."/>
            <person name="Cantu D."/>
        </authorList>
    </citation>
    <scope>NUCLEOTIDE SEQUENCE [LARGE SCALE GENOMIC DNA]</scope>
    <source>
        <strain evidence="3">UCR-PA7</strain>
    </source>
</reference>
<evidence type="ECO:0000259" key="1">
    <source>
        <dbReference type="Pfam" id="PF22917"/>
    </source>
</evidence>
<dbReference type="AlphaFoldDB" id="R8BMQ9"/>
<evidence type="ECO:0000313" key="3">
    <source>
        <dbReference type="Proteomes" id="UP000014074"/>
    </source>
</evidence>
<dbReference type="Pfam" id="PF22917">
    <property type="entry name" value="PRISE"/>
    <property type="match status" value="1"/>
</dbReference>
<dbReference type="EMBL" id="KB933061">
    <property type="protein sequence ID" value="EOO00683.1"/>
    <property type="molecule type" value="Genomic_DNA"/>
</dbReference>
<evidence type="ECO:0000313" key="2">
    <source>
        <dbReference type="EMBL" id="EOO00683.1"/>
    </source>
</evidence>
<name>R8BMQ9_PHAM7</name>
<organism evidence="2 3">
    <name type="scientific">Phaeoacremonium minimum (strain UCR-PA7)</name>
    <name type="common">Esca disease fungus</name>
    <name type="synonym">Togninia minima</name>
    <dbReference type="NCBI Taxonomy" id="1286976"/>
    <lineage>
        <taxon>Eukaryota</taxon>
        <taxon>Fungi</taxon>
        <taxon>Dikarya</taxon>
        <taxon>Ascomycota</taxon>
        <taxon>Pezizomycotina</taxon>
        <taxon>Sordariomycetes</taxon>
        <taxon>Sordariomycetidae</taxon>
        <taxon>Togniniales</taxon>
        <taxon>Togniniaceae</taxon>
        <taxon>Phaeoacremonium</taxon>
    </lineage>
</organism>
<keyword evidence="3" id="KW-1185">Reference proteome</keyword>
<dbReference type="HOGENOM" id="CLU_030125_2_0_1"/>
<dbReference type="InterPro" id="IPR055222">
    <property type="entry name" value="PRISE-like_Rossmann-fold"/>
</dbReference>
<dbReference type="InterPro" id="IPR036291">
    <property type="entry name" value="NAD(P)-bd_dom_sf"/>
</dbReference>
<dbReference type="OrthoDB" id="1731983at2759"/>
<dbReference type="eggNOG" id="ENOG502RI8T">
    <property type="taxonomic scope" value="Eukaryota"/>
</dbReference>
<dbReference type="RefSeq" id="XP_007914383.1">
    <property type="nucleotide sequence ID" value="XM_007916192.1"/>
</dbReference>
<feature type="domain" description="PRISE-like Rossmann-fold" evidence="1">
    <location>
        <begin position="10"/>
        <end position="397"/>
    </location>
</feature>
<protein>
    <submittedName>
        <fullName evidence="2">Putative sirq protein</fullName>
    </submittedName>
</protein>
<dbReference type="CDD" id="cd08948">
    <property type="entry name" value="5beta-POR_like_SDR_a"/>
    <property type="match status" value="1"/>
</dbReference>
<dbReference type="KEGG" id="tmn:UCRPA7_3835"/>
<sequence length="397" mass="44037">MGSLSNENHALVYGASGITGWAITNAILNGYPTPETFASVTALTNRPLSAEAALWPQSDKLQVVSGIDILTPKGLAGLEAEIKEKVKHAAKITHVYFFAYIMDPDPSKEISINLDLLSRAVSAVENVSSNLKCVVLPTGTKAYGIHVLDKYPFDFTMPLKESHPRIPEPYASQMFYYSQTDMLTDMSKGKSWAWCEIIPDNIIGFVPNNNIYCMAQALGLYLSLYTAVNGKGAEVIFPGTEKSWKILTNETSQDVAAHVAIIASLRTEKTSGERYNAADSAKPSTWSYKWPVICEYFGLKGVGPRPGVQGPDPTGYVSEHYEEWKALESKHGLVPGRVQNDRSFGGFPMFIMSMMDKDRPLDMSKCHEMLGEYKEEVDTKQAWYTAFDRFRTAKIIP</sequence>
<dbReference type="PANTHER" id="PTHR32487">
    <property type="entry name" value="3-OXO-DELTA(4,5)-STEROID 5-BETA-REDUCTASE"/>
    <property type="match status" value="1"/>
</dbReference>
<dbReference type="Proteomes" id="UP000014074">
    <property type="component" value="Unassembled WGS sequence"/>
</dbReference>
<proteinExistence type="predicted"/>
<dbReference type="GeneID" id="19324223"/>
<gene>
    <name evidence="2" type="ORF">UCRPA7_3835</name>
</gene>